<keyword evidence="11" id="KW-0325">Glycoprotein</keyword>
<evidence type="ECO:0000313" key="16">
    <source>
        <dbReference type="Proteomes" id="UP000694540"/>
    </source>
</evidence>
<dbReference type="InterPro" id="IPR017452">
    <property type="entry name" value="GPCR_Rhodpsn_7TM"/>
</dbReference>
<evidence type="ECO:0000256" key="1">
    <source>
        <dbReference type="ARBA" id="ARBA00003878"/>
    </source>
</evidence>
<feature type="transmembrane region" description="Helical" evidence="13">
    <location>
        <begin position="12"/>
        <end position="33"/>
    </location>
</feature>
<evidence type="ECO:0000256" key="8">
    <source>
        <dbReference type="ARBA" id="ARBA00023040"/>
    </source>
</evidence>
<comment type="similarity">
    <text evidence="3 13">Belongs to the G-protein coupled receptor 1 family.</text>
</comment>
<evidence type="ECO:0000256" key="13">
    <source>
        <dbReference type="RuleBase" id="RU364061"/>
    </source>
</evidence>
<dbReference type="PANTHER" id="PTHR24062">
    <property type="entry name" value="VOMERONASAL TYPE-1 RECEPTOR"/>
    <property type="match status" value="1"/>
</dbReference>
<feature type="transmembrane region" description="Helical" evidence="13">
    <location>
        <begin position="270"/>
        <end position="288"/>
    </location>
</feature>
<evidence type="ECO:0000256" key="12">
    <source>
        <dbReference type="ARBA" id="ARBA00023224"/>
    </source>
</evidence>
<protein>
    <recommendedName>
        <fullName evidence="13">Vomeronasal type-1 receptor</fullName>
    </recommendedName>
</protein>
<keyword evidence="12 13" id="KW-0807">Transducer</keyword>
<evidence type="ECO:0000256" key="7">
    <source>
        <dbReference type="ARBA" id="ARBA00022989"/>
    </source>
</evidence>
<dbReference type="Gene3D" id="1.20.1070.10">
    <property type="entry name" value="Rhodopsin 7-helix transmembrane proteins"/>
    <property type="match status" value="1"/>
</dbReference>
<keyword evidence="7 13" id="KW-1133">Transmembrane helix</keyword>
<evidence type="ECO:0000256" key="4">
    <source>
        <dbReference type="ARBA" id="ARBA00022475"/>
    </source>
</evidence>
<dbReference type="Pfam" id="PF03402">
    <property type="entry name" value="V1R"/>
    <property type="match status" value="1"/>
</dbReference>
<dbReference type="GeneTree" id="ENSGT00960000186612"/>
<keyword evidence="9 13" id="KW-0472">Membrane</keyword>
<dbReference type="FunFam" id="1.20.1070.10:FF:000033">
    <property type="entry name" value="Vomeronasal type-1 receptor"/>
    <property type="match status" value="1"/>
</dbReference>
<reference evidence="15" key="1">
    <citation type="submission" date="2025-08" db="UniProtKB">
        <authorList>
            <consortium name="Ensembl"/>
        </authorList>
    </citation>
    <scope>IDENTIFICATION</scope>
</reference>
<evidence type="ECO:0000256" key="9">
    <source>
        <dbReference type="ARBA" id="ARBA00023136"/>
    </source>
</evidence>
<feature type="domain" description="G-protein coupled receptors family 1 profile" evidence="14">
    <location>
        <begin position="22"/>
        <end position="286"/>
    </location>
</feature>
<feature type="transmembrane region" description="Helical" evidence="13">
    <location>
        <begin position="228"/>
        <end position="250"/>
    </location>
</feature>
<evidence type="ECO:0000256" key="10">
    <source>
        <dbReference type="ARBA" id="ARBA00023170"/>
    </source>
</evidence>
<evidence type="ECO:0000313" key="15">
    <source>
        <dbReference type="Ensembl" id="ENSCWAP00000015440.1"/>
    </source>
</evidence>
<dbReference type="InterPro" id="IPR004072">
    <property type="entry name" value="Vmron_rcpt_1"/>
</dbReference>
<evidence type="ECO:0000256" key="3">
    <source>
        <dbReference type="ARBA" id="ARBA00010663"/>
    </source>
</evidence>
<keyword evidence="5 13" id="KW-0589">Pheromone response</keyword>
<accession>A0A8C3WNN1</accession>
<dbReference type="GO" id="GO:0007606">
    <property type="term" value="P:sensory perception of chemical stimulus"/>
    <property type="evidence" value="ECO:0007669"/>
    <property type="project" value="UniProtKB-ARBA"/>
</dbReference>
<keyword evidence="4 13" id="KW-1003">Cell membrane</keyword>
<dbReference type="SUPFAM" id="SSF81321">
    <property type="entry name" value="Family A G protein-coupled receptor-like"/>
    <property type="match status" value="1"/>
</dbReference>
<dbReference type="GO" id="GO:0005886">
    <property type="term" value="C:plasma membrane"/>
    <property type="evidence" value="ECO:0007669"/>
    <property type="project" value="UniProtKB-SubCell"/>
</dbReference>
<evidence type="ECO:0000259" key="14">
    <source>
        <dbReference type="PROSITE" id="PS50262"/>
    </source>
</evidence>
<evidence type="ECO:0000256" key="6">
    <source>
        <dbReference type="ARBA" id="ARBA00022692"/>
    </source>
</evidence>
<dbReference type="Proteomes" id="UP000694540">
    <property type="component" value="Unplaced"/>
</dbReference>
<feature type="transmembrane region" description="Helical" evidence="13">
    <location>
        <begin position="179"/>
        <end position="207"/>
    </location>
</feature>
<comment type="subcellular location">
    <subcellularLocation>
        <location evidence="2 13">Cell membrane</location>
        <topology evidence="2 13">Multi-pass membrane protein</topology>
    </subcellularLocation>
</comment>
<reference evidence="15" key="2">
    <citation type="submission" date="2025-09" db="UniProtKB">
        <authorList>
            <consortium name="Ensembl"/>
        </authorList>
    </citation>
    <scope>IDENTIFICATION</scope>
</reference>
<feature type="transmembrane region" description="Helical" evidence="13">
    <location>
        <begin position="127"/>
        <end position="146"/>
    </location>
</feature>
<proteinExistence type="inferred from homology"/>
<dbReference type="Ensembl" id="ENSCWAT00000016754.1">
    <property type="protein sequence ID" value="ENSCWAP00000015440.1"/>
    <property type="gene ID" value="ENSCWAG00000011998.1"/>
</dbReference>
<dbReference type="AlphaFoldDB" id="A0A8C3WNN1"/>
<keyword evidence="10 13" id="KW-0675">Receptor</keyword>
<dbReference type="GO" id="GO:0016503">
    <property type="term" value="F:pheromone receptor activity"/>
    <property type="evidence" value="ECO:0007669"/>
    <property type="project" value="InterPro"/>
</dbReference>
<keyword evidence="8 13" id="KW-0297">G-protein coupled receptor</keyword>
<evidence type="ECO:0000256" key="11">
    <source>
        <dbReference type="ARBA" id="ARBA00023180"/>
    </source>
</evidence>
<evidence type="ECO:0000256" key="2">
    <source>
        <dbReference type="ARBA" id="ARBA00004651"/>
    </source>
</evidence>
<keyword evidence="6 13" id="KW-0812">Transmembrane</keyword>
<dbReference type="GO" id="GO:0019236">
    <property type="term" value="P:response to pheromone"/>
    <property type="evidence" value="ECO:0007669"/>
    <property type="project" value="UniProtKB-KW"/>
</dbReference>
<dbReference type="PROSITE" id="PS50262">
    <property type="entry name" value="G_PROTEIN_RECEP_F1_2"/>
    <property type="match status" value="1"/>
</dbReference>
<sequence length="309" mass="34943">MAAAQREVGILFLAQMGLGILGNFSLLYVYNFPLFMGRKVRPTDLILSQLALANSFVLFSRGVPHTIAVFGSKYFLNEAGCKFLFYFHRVARGVSFTTATLLSVFQTVKLCPSFSRWMEFRMRSPKCIGFCCSLCWVLHLFVNSVVPVNMIGPKHSKNTSVKINYEYCSSLNADRTVKFVVVVVFFTVDFVCLGLTVCASGSVVVFLHRHRQRVQHIHSNSRSSRSSAEVRATGTILILVGSFFSFYSLSSLLSIWMTVFVIPGQWLVDTSMFLSSCFPAFSPFVLICSDTRITRFYFTCWTRKTFFPT</sequence>
<keyword evidence="16" id="KW-1185">Reference proteome</keyword>
<organism evidence="15 16">
    <name type="scientific">Catagonus wagneri</name>
    <name type="common">Chacoan peccary</name>
    <dbReference type="NCBI Taxonomy" id="51154"/>
    <lineage>
        <taxon>Eukaryota</taxon>
        <taxon>Metazoa</taxon>
        <taxon>Chordata</taxon>
        <taxon>Craniata</taxon>
        <taxon>Vertebrata</taxon>
        <taxon>Euteleostomi</taxon>
        <taxon>Mammalia</taxon>
        <taxon>Eutheria</taxon>
        <taxon>Laurasiatheria</taxon>
        <taxon>Artiodactyla</taxon>
        <taxon>Suina</taxon>
        <taxon>Tayassuidae</taxon>
        <taxon>Catagonus</taxon>
    </lineage>
</organism>
<comment type="function">
    <text evidence="1">Putative pheromone receptor.</text>
</comment>
<evidence type="ECO:0000256" key="5">
    <source>
        <dbReference type="ARBA" id="ARBA00022507"/>
    </source>
</evidence>
<dbReference type="PRINTS" id="PR01534">
    <property type="entry name" value="VOMERONASL1R"/>
</dbReference>
<name>A0A8C3WNN1_9CETA</name>